<dbReference type="GO" id="GO:0008270">
    <property type="term" value="F:zinc ion binding"/>
    <property type="evidence" value="ECO:0007669"/>
    <property type="project" value="UniProtKB-KW"/>
</dbReference>
<reference evidence="5" key="1">
    <citation type="submission" date="2017-05" db="EMBL/GenBank/DDBJ databases">
        <authorList>
            <person name="Song R."/>
            <person name="Chenine A.L."/>
            <person name="Ruprecht R.M."/>
        </authorList>
    </citation>
    <scope>NUCLEOTIDE SEQUENCE [LARGE SCALE GENOMIC DNA]</scope>
</reference>
<evidence type="ECO:0000256" key="2">
    <source>
        <dbReference type="SAM" id="MobiDB-lite"/>
    </source>
</evidence>
<proteinExistence type="predicted"/>
<feature type="compositionally biased region" description="Low complexity" evidence="2">
    <location>
        <begin position="76"/>
        <end position="107"/>
    </location>
</feature>
<feature type="domain" description="C2H2-type" evidence="3">
    <location>
        <begin position="22"/>
        <end position="46"/>
    </location>
</feature>
<accession>A0A2H1H4V9</accession>
<keyword evidence="1" id="KW-0479">Metal-binding</keyword>
<dbReference type="PROSITE" id="PS50157">
    <property type="entry name" value="ZINC_FINGER_C2H2_2"/>
    <property type="match status" value="1"/>
</dbReference>
<protein>
    <recommendedName>
        <fullName evidence="3">C2H2-type domain-containing protein</fullName>
    </recommendedName>
</protein>
<keyword evidence="1" id="KW-0863">Zinc-finger</keyword>
<name>A0A2H1H4V9_ZYMTR</name>
<dbReference type="AlphaFoldDB" id="A0A2H1H4V9"/>
<gene>
    <name evidence="4" type="ORF">ZT1E4_G10815</name>
</gene>
<evidence type="ECO:0000313" key="5">
    <source>
        <dbReference type="Proteomes" id="UP000245764"/>
    </source>
</evidence>
<feature type="compositionally biased region" description="Basic and acidic residues" evidence="2">
    <location>
        <begin position="137"/>
        <end position="148"/>
    </location>
</feature>
<dbReference type="PROSITE" id="PS00028">
    <property type="entry name" value="ZINC_FINGER_C2H2_1"/>
    <property type="match status" value="1"/>
</dbReference>
<evidence type="ECO:0000313" key="4">
    <source>
        <dbReference type="EMBL" id="SMR60850.1"/>
    </source>
</evidence>
<sequence length="426" mass="47928">MANSRTNNPGLPGMSELTSGFLHCPSCPRYFTSLPELDLHQRQEQHFTLHANLAHRPATYGARRVPLDYTYDILSPGSSSGSDSDGIFTPSASRASSPYSSNGHGSSRPYRRTSQATNRRDSRQDPLTVRQANNPSKMEKKDKEKFSRSEQGAVPIREESFHEFYGGWRLDEQSSGNGTGSGTYAKKITLQRGSEKIMNYFAHKDWCRARIQGPEAMAQWKQEYEDLMDATDEEMPPLMDTLLYDPNEQLCNHADSKSKACIVHGHPDWRECRRMRHAAIYKRNVAEFDRQHGLTKIISTFSERAYSHWFLISPLRSGHPTHTLQTLNASQLLRPRSIAARAAMLPAVPRSVGAAGVVVPASGSSGLPGVCPAGCCSKLRWKDLLWYARLRFLSFVAFWSLFAFRLEWDSAGLELRMVAESLYGVY</sequence>
<evidence type="ECO:0000256" key="1">
    <source>
        <dbReference type="PROSITE-ProRule" id="PRU00042"/>
    </source>
</evidence>
<dbReference type="EMBL" id="LT854264">
    <property type="protein sequence ID" value="SMR60850.1"/>
    <property type="molecule type" value="Genomic_DNA"/>
</dbReference>
<evidence type="ECO:0000259" key="3">
    <source>
        <dbReference type="PROSITE" id="PS50157"/>
    </source>
</evidence>
<organism evidence="4 5">
    <name type="scientific">Zymoseptoria tritici ST99CH_1E4</name>
    <dbReference type="NCBI Taxonomy" id="1276532"/>
    <lineage>
        <taxon>Eukaryota</taxon>
        <taxon>Fungi</taxon>
        <taxon>Dikarya</taxon>
        <taxon>Ascomycota</taxon>
        <taxon>Pezizomycotina</taxon>
        <taxon>Dothideomycetes</taxon>
        <taxon>Dothideomycetidae</taxon>
        <taxon>Mycosphaerellales</taxon>
        <taxon>Mycosphaerellaceae</taxon>
        <taxon>Zymoseptoria</taxon>
    </lineage>
</organism>
<keyword evidence="1" id="KW-0862">Zinc</keyword>
<dbReference type="Proteomes" id="UP000245764">
    <property type="component" value="Chromosome 12"/>
</dbReference>
<dbReference type="InterPro" id="IPR013087">
    <property type="entry name" value="Znf_C2H2_type"/>
</dbReference>
<feature type="region of interest" description="Disordered" evidence="2">
    <location>
        <begin position="76"/>
        <end position="153"/>
    </location>
</feature>